<gene>
    <name evidence="2" type="ORF">CJ216_02025</name>
</gene>
<evidence type="ECO:0000256" key="1">
    <source>
        <dbReference type="SAM" id="Phobius"/>
    </source>
</evidence>
<dbReference type="AlphaFoldDB" id="A0A2N6RXU5"/>
<comment type="caution">
    <text evidence="2">The sequence shown here is derived from an EMBL/GenBank/DDBJ whole genome shotgun (WGS) entry which is preliminary data.</text>
</comment>
<organism evidence="2 3">
    <name type="scientific">Gardnerella greenwoodii</name>
    <dbReference type="NCBI Taxonomy" id="2914925"/>
    <lineage>
        <taxon>Bacteria</taxon>
        <taxon>Bacillati</taxon>
        <taxon>Actinomycetota</taxon>
        <taxon>Actinomycetes</taxon>
        <taxon>Bifidobacteriales</taxon>
        <taxon>Bifidobacteriaceae</taxon>
        <taxon>Gardnerella</taxon>
    </lineage>
</organism>
<keyword evidence="1" id="KW-0472">Membrane</keyword>
<dbReference type="Proteomes" id="UP000235771">
    <property type="component" value="Unassembled WGS sequence"/>
</dbReference>
<name>A0A2N6RXU5_9BIFI</name>
<evidence type="ECO:0000313" key="2">
    <source>
        <dbReference type="EMBL" id="PMC42908.1"/>
    </source>
</evidence>
<evidence type="ECO:0000313" key="3">
    <source>
        <dbReference type="Proteomes" id="UP000235771"/>
    </source>
</evidence>
<feature type="transmembrane region" description="Helical" evidence="1">
    <location>
        <begin position="6"/>
        <end position="32"/>
    </location>
</feature>
<feature type="transmembrane region" description="Helical" evidence="1">
    <location>
        <begin position="97"/>
        <end position="119"/>
    </location>
</feature>
<reference evidence="2 3" key="1">
    <citation type="submission" date="2017-09" db="EMBL/GenBank/DDBJ databases">
        <title>Bacterial strain isolated from the female urinary microbiota.</title>
        <authorList>
            <person name="Thomas-White K."/>
            <person name="Kumar N."/>
            <person name="Forster S."/>
            <person name="Putonti C."/>
            <person name="Lawley T."/>
            <person name="Wolfe A.J."/>
        </authorList>
    </citation>
    <scope>NUCLEOTIDE SEQUENCE [LARGE SCALE GENOMIC DNA]</scope>
    <source>
        <strain evidence="2 3">UMB1686</strain>
    </source>
</reference>
<feature type="transmembrane region" description="Helical" evidence="1">
    <location>
        <begin position="53"/>
        <end position="77"/>
    </location>
</feature>
<dbReference type="EMBL" id="PNGV01000001">
    <property type="protein sequence ID" value="PMC42908.1"/>
    <property type="molecule type" value="Genomic_DNA"/>
</dbReference>
<accession>A0A2N6RXU5</accession>
<protein>
    <submittedName>
        <fullName evidence="2">Uncharacterized protein</fullName>
    </submittedName>
</protein>
<sequence length="124" mass="14255">MLVAVSIAIIMFWFASVALFSYSLFACLRFLVRFQKNAYSKSNINKQNSVRLIPWNIVITHCCGLPCAMIAYMLLHFVRDFGFVYNNYFLLTDSTLIPSYVIIIVLILANVSTMIFCSYRNLKA</sequence>
<keyword evidence="1" id="KW-1133">Transmembrane helix</keyword>
<keyword evidence="1" id="KW-0812">Transmembrane</keyword>
<keyword evidence="3" id="KW-1185">Reference proteome</keyword>
<proteinExistence type="predicted"/>